<accession>A0ABD0QBE4</accession>
<comment type="caution">
    <text evidence="2">The sequence shown here is derived from an EMBL/GenBank/DDBJ whole genome shotgun (WGS) entry which is preliminary data.</text>
</comment>
<feature type="compositionally biased region" description="Basic and acidic residues" evidence="1">
    <location>
        <begin position="15"/>
        <end position="29"/>
    </location>
</feature>
<sequence>RYDAASATVQALQQRLEETKHSSREKDANVTKLKNRLRQLEEAVQNSCKEVDEKEARMKKEHKMLQD</sequence>
<gene>
    <name evidence="2" type="ORF">M9458_022612</name>
</gene>
<proteinExistence type="predicted"/>
<evidence type="ECO:0000313" key="3">
    <source>
        <dbReference type="Proteomes" id="UP001529510"/>
    </source>
</evidence>
<reference evidence="2 3" key="1">
    <citation type="submission" date="2024-05" db="EMBL/GenBank/DDBJ databases">
        <title>Genome sequencing and assembly of Indian major carp, Cirrhinus mrigala (Hamilton, 1822).</title>
        <authorList>
            <person name="Mohindra V."/>
            <person name="Chowdhury L.M."/>
            <person name="Lal K."/>
            <person name="Jena J.K."/>
        </authorList>
    </citation>
    <scope>NUCLEOTIDE SEQUENCE [LARGE SCALE GENOMIC DNA]</scope>
    <source>
        <strain evidence="2">CM1030</strain>
        <tissue evidence="2">Blood</tissue>
    </source>
</reference>
<name>A0ABD0QBE4_CIRMR</name>
<feature type="region of interest" description="Disordered" evidence="1">
    <location>
        <begin position="1"/>
        <end position="31"/>
    </location>
</feature>
<dbReference type="Proteomes" id="UP001529510">
    <property type="component" value="Unassembled WGS sequence"/>
</dbReference>
<organism evidence="2 3">
    <name type="scientific">Cirrhinus mrigala</name>
    <name type="common">Mrigala</name>
    <dbReference type="NCBI Taxonomy" id="683832"/>
    <lineage>
        <taxon>Eukaryota</taxon>
        <taxon>Metazoa</taxon>
        <taxon>Chordata</taxon>
        <taxon>Craniata</taxon>
        <taxon>Vertebrata</taxon>
        <taxon>Euteleostomi</taxon>
        <taxon>Actinopterygii</taxon>
        <taxon>Neopterygii</taxon>
        <taxon>Teleostei</taxon>
        <taxon>Ostariophysi</taxon>
        <taxon>Cypriniformes</taxon>
        <taxon>Cyprinidae</taxon>
        <taxon>Labeoninae</taxon>
        <taxon>Labeonini</taxon>
        <taxon>Cirrhinus</taxon>
    </lineage>
</organism>
<protein>
    <submittedName>
        <fullName evidence="2">Uncharacterized protein</fullName>
    </submittedName>
</protein>
<dbReference type="PANTHER" id="PTHR14926:SF1">
    <property type="entry name" value="M-PHASE PHOSPHOPROTEIN 9"/>
    <property type="match status" value="1"/>
</dbReference>
<keyword evidence="3" id="KW-1185">Reference proteome</keyword>
<evidence type="ECO:0000256" key="1">
    <source>
        <dbReference type="SAM" id="MobiDB-lite"/>
    </source>
</evidence>
<dbReference type="PANTHER" id="PTHR14926">
    <property type="entry name" value="M-PHASE PHOSPHOPROTEIN 9"/>
    <property type="match status" value="1"/>
</dbReference>
<feature type="non-terminal residue" evidence="2">
    <location>
        <position position="1"/>
    </location>
</feature>
<dbReference type="InterPro" id="IPR026636">
    <property type="entry name" value="MPHOSPH9"/>
</dbReference>
<dbReference type="AlphaFoldDB" id="A0ABD0QBE4"/>
<dbReference type="EMBL" id="JAMKFB020000010">
    <property type="protein sequence ID" value="KAL0183237.1"/>
    <property type="molecule type" value="Genomic_DNA"/>
</dbReference>
<feature type="non-terminal residue" evidence="2">
    <location>
        <position position="67"/>
    </location>
</feature>
<evidence type="ECO:0000313" key="2">
    <source>
        <dbReference type="EMBL" id="KAL0183237.1"/>
    </source>
</evidence>